<sequence>MADRDLEQGWKSGCVDKHHAPGSVQATGKMDCQGGTSYHDTSDGGDVGPRNPNDDDPPSDRDGSSNTNCLKCRSLRRNIPCNC</sequence>
<keyword evidence="3" id="KW-1185">Reference proteome</keyword>
<proteinExistence type="predicted"/>
<accession>A0AAV7HE61</accession>
<evidence type="ECO:0000313" key="3">
    <source>
        <dbReference type="Proteomes" id="UP000775213"/>
    </source>
</evidence>
<organism evidence="2 3">
    <name type="scientific">Dendrobium chrysotoxum</name>
    <name type="common">Orchid</name>
    <dbReference type="NCBI Taxonomy" id="161865"/>
    <lineage>
        <taxon>Eukaryota</taxon>
        <taxon>Viridiplantae</taxon>
        <taxon>Streptophyta</taxon>
        <taxon>Embryophyta</taxon>
        <taxon>Tracheophyta</taxon>
        <taxon>Spermatophyta</taxon>
        <taxon>Magnoliopsida</taxon>
        <taxon>Liliopsida</taxon>
        <taxon>Asparagales</taxon>
        <taxon>Orchidaceae</taxon>
        <taxon>Epidendroideae</taxon>
        <taxon>Malaxideae</taxon>
        <taxon>Dendrobiinae</taxon>
        <taxon>Dendrobium</taxon>
    </lineage>
</organism>
<dbReference type="EMBL" id="JAGFBR010000005">
    <property type="protein sequence ID" value="KAH0466911.1"/>
    <property type="molecule type" value="Genomic_DNA"/>
</dbReference>
<gene>
    <name evidence="2" type="ORF">IEQ34_004149</name>
</gene>
<evidence type="ECO:0000256" key="1">
    <source>
        <dbReference type="SAM" id="MobiDB-lite"/>
    </source>
</evidence>
<comment type="caution">
    <text evidence="2">The sequence shown here is derived from an EMBL/GenBank/DDBJ whole genome shotgun (WGS) entry which is preliminary data.</text>
</comment>
<feature type="compositionally biased region" description="Basic and acidic residues" evidence="1">
    <location>
        <begin position="1"/>
        <end position="19"/>
    </location>
</feature>
<name>A0AAV7HE61_DENCH</name>
<reference evidence="2 3" key="1">
    <citation type="journal article" date="2021" name="Hortic Res">
        <title>Chromosome-scale assembly of the Dendrobium chrysotoxum genome enhances the understanding of orchid evolution.</title>
        <authorList>
            <person name="Zhang Y."/>
            <person name="Zhang G.Q."/>
            <person name="Zhang D."/>
            <person name="Liu X.D."/>
            <person name="Xu X.Y."/>
            <person name="Sun W.H."/>
            <person name="Yu X."/>
            <person name="Zhu X."/>
            <person name="Wang Z.W."/>
            <person name="Zhao X."/>
            <person name="Zhong W.Y."/>
            <person name="Chen H."/>
            <person name="Yin W.L."/>
            <person name="Huang T."/>
            <person name="Niu S.C."/>
            <person name="Liu Z.J."/>
        </authorList>
    </citation>
    <scope>NUCLEOTIDE SEQUENCE [LARGE SCALE GENOMIC DNA]</scope>
    <source>
        <strain evidence="2">Lindl</strain>
    </source>
</reference>
<dbReference type="AlphaFoldDB" id="A0AAV7HE61"/>
<feature type="region of interest" description="Disordered" evidence="1">
    <location>
        <begin position="1"/>
        <end position="69"/>
    </location>
</feature>
<protein>
    <submittedName>
        <fullName evidence="2">Uncharacterized protein</fullName>
    </submittedName>
</protein>
<dbReference type="Proteomes" id="UP000775213">
    <property type="component" value="Unassembled WGS sequence"/>
</dbReference>
<evidence type="ECO:0000313" key="2">
    <source>
        <dbReference type="EMBL" id="KAH0466911.1"/>
    </source>
</evidence>